<evidence type="ECO:0000256" key="1">
    <source>
        <dbReference type="SAM" id="Phobius"/>
    </source>
</evidence>
<gene>
    <name evidence="2" type="ORF">EZS26_002256</name>
</gene>
<keyword evidence="1" id="KW-0812">Transmembrane</keyword>
<protein>
    <submittedName>
        <fullName evidence="2">Uncharacterized protein</fullName>
    </submittedName>
</protein>
<dbReference type="EMBL" id="SNRX01000017">
    <property type="protein sequence ID" value="KAA6301512.1"/>
    <property type="molecule type" value="Genomic_DNA"/>
</dbReference>
<evidence type="ECO:0000313" key="2">
    <source>
        <dbReference type="EMBL" id="KAA6301512.1"/>
    </source>
</evidence>
<feature type="transmembrane region" description="Helical" evidence="1">
    <location>
        <begin position="6"/>
        <end position="24"/>
    </location>
</feature>
<dbReference type="AlphaFoldDB" id="A0A5M8NZE1"/>
<keyword evidence="1" id="KW-1133">Transmembrane helix</keyword>
<accession>A0A5M8NZE1</accession>
<name>A0A5M8NZE1_9BACT</name>
<organism evidence="2 3">
    <name type="scientific">Candidatus Ordinivivax streblomastigis</name>
    <dbReference type="NCBI Taxonomy" id="2540710"/>
    <lineage>
        <taxon>Bacteria</taxon>
        <taxon>Pseudomonadati</taxon>
        <taxon>Bacteroidota</taxon>
        <taxon>Bacteroidia</taxon>
        <taxon>Bacteroidales</taxon>
        <taxon>Candidatus Ordinivivax</taxon>
    </lineage>
</organism>
<sequence length="32" mass="3720">MISMILFSALFAFALICYIILSVMNRKEHKSK</sequence>
<dbReference type="Proteomes" id="UP000324575">
    <property type="component" value="Unassembled WGS sequence"/>
</dbReference>
<comment type="caution">
    <text evidence="2">The sequence shown here is derived from an EMBL/GenBank/DDBJ whole genome shotgun (WGS) entry which is preliminary data.</text>
</comment>
<reference evidence="2 3" key="1">
    <citation type="submission" date="2019-03" db="EMBL/GenBank/DDBJ databases">
        <title>Single cell metagenomics reveals metabolic interactions within the superorganism composed of flagellate Streblomastix strix and complex community of Bacteroidetes bacteria on its surface.</title>
        <authorList>
            <person name="Treitli S.C."/>
            <person name="Kolisko M."/>
            <person name="Husnik F."/>
            <person name="Keeling P."/>
            <person name="Hampl V."/>
        </authorList>
    </citation>
    <scope>NUCLEOTIDE SEQUENCE [LARGE SCALE GENOMIC DNA]</scope>
    <source>
        <strain evidence="2">St1</strain>
    </source>
</reference>
<proteinExistence type="predicted"/>
<evidence type="ECO:0000313" key="3">
    <source>
        <dbReference type="Proteomes" id="UP000324575"/>
    </source>
</evidence>
<keyword evidence="1" id="KW-0472">Membrane</keyword>